<dbReference type="AlphaFoldDB" id="A0A7X3C205"/>
<protein>
    <submittedName>
        <fullName evidence="1">AP2 domain-containing protein</fullName>
    </submittedName>
</protein>
<gene>
    <name evidence="1" type="ORF">GM612_00145</name>
</gene>
<dbReference type="InterPro" id="IPR016177">
    <property type="entry name" value="DNA-bd_dom_sf"/>
</dbReference>
<dbReference type="Gene3D" id="1.20.5.2050">
    <property type="match status" value="1"/>
</dbReference>
<sequence>MTKRMGNAMSRMIEMKGKQFGRLTVIRQNGQDPKNADLLWECRCSCGNIVTVDGSRLRGGYVRSCGCLRRELARQRYSKNEGFTRNMGNPQNLRNSDGIMVSSMKESQRNTSGVVGVSYDKATERWLARLMYQGRYVLLKSFETKTEAIHARKEAETLYWHKSDKQKQTVS</sequence>
<dbReference type="Proteomes" id="UP000466388">
    <property type="component" value="Unassembled WGS sequence"/>
</dbReference>
<evidence type="ECO:0000313" key="1">
    <source>
        <dbReference type="EMBL" id="MTV81061.1"/>
    </source>
</evidence>
<dbReference type="EMBL" id="WNJO01000001">
    <property type="protein sequence ID" value="MTV81061.1"/>
    <property type="molecule type" value="Genomic_DNA"/>
</dbReference>
<organism evidence="1 2">
    <name type="scientific">Secundilactobacillus folii</name>
    <dbReference type="NCBI Taxonomy" id="2678357"/>
    <lineage>
        <taxon>Bacteria</taxon>
        <taxon>Bacillati</taxon>
        <taxon>Bacillota</taxon>
        <taxon>Bacilli</taxon>
        <taxon>Lactobacillales</taxon>
        <taxon>Lactobacillaceae</taxon>
        <taxon>Secundilactobacillus</taxon>
    </lineage>
</organism>
<comment type="caution">
    <text evidence="1">The sequence shown here is derived from an EMBL/GenBank/DDBJ whole genome shotgun (WGS) entry which is preliminary data.</text>
</comment>
<evidence type="ECO:0000313" key="2">
    <source>
        <dbReference type="Proteomes" id="UP000466388"/>
    </source>
</evidence>
<proteinExistence type="predicted"/>
<reference evidence="1 2" key="1">
    <citation type="submission" date="2019-11" db="EMBL/GenBank/DDBJ databases">
        <title>Lactobacillus sp. nov. CRM56-3, isolated from fermented tea leaves.</title>
        <authorList>
            <person name="Phuengjayaem S."/>
            <person name="Tanasupawat S."/>
        </authorList>
    </citation>
    <scope>NUCLEOTIDE SEQUENCE [LARGE SCALE GENOMIC DNA]</scope>
    <source>
        <strain evidence="1 2">CRM56-3</strain>
    </source>
</reference>
<keyword evidence="2" id="KW-1185">Reference proteome</keyword>
<name>A0A7X3C205_9LACO</name>
<dbReference type="GO" id="GO:0003677">
    <property type="term" value="F:DNA binding"/>
    <property type="evidence" value="ECO:0007669"/>
    <property type="project" value="InterPro"/>
</dbReference>
<accession>A0A7X3C205</accession>
<dbReference type="SUPFAM" id="SSF54171">
    <property type="entry name" value="DNA-binding domain"/>
    <property type="match status" value="1"/>
</dbReference>